<name>A0ACB8E087_DERSI</name>
<evidence type="ECO:0000313" key="1">
    <source>
        <dbReference type="EMBL" id="KAH7980192.1"/>
    </source>
</evidence>
<sequence>MSDPSRIIPRSLLGGILLVTTLIVLTNAAYFSVLDLYSVTASEATAVTFARTSWGTAGAYLVPIIVCVCTFGTMSSSFLSNSRLMMAAARKRHLPWAFSLITMNSSLPIVAMTCRCCLAILFAVTGSVRFLAKGSMTVFCVMSILVMLSMLRLRVTMKDAHRPIRVPTWLIFVNITISLTVILVPVLAAVVPFEMAGVLCLAILETGERKKLVLPTGAYAELLVALAPFVPINENTLELWKVAQNNKFQNNMKKAVNVSTEMQAVRVQSYYKSSREPVVEVANKKLCRLSDNNDLIFYGEILESRQKQNEWLLDNSLTADAEDLRPRLLATAKERHESLRQITLSEALLQYPFLVTEHLRASDGSLALHIDAQRLFLTSSLLAGLACLFASFWVFHVVYPKGPQDFDIY</sequence>
<proteinExistence type="predicted"/>
<dbReference type="Proteomes" id="UP000821865">
    <property type="component" value="Chromosome 1"/>
</dbReference>
<organism evidence="1 2">
    <name type="scientific">Dermacentor silvarum</name>
    <name type="common">Tick</name>
    <dbReference type="NCBI Taxonomy" id="543639"/>
    <lineage>
        <taxon>Eukaryota</taxon>
        <taxon>Metazoa</taxon>
        <taxon>Ecdysozoa</taxon>
        <taxon>Arthropoda</taxon>
        <taxon>Chelicerata</taxon>
        <taxon>Arachnida</taxon>
        <taxon>Acari</taxon>
        <taxon>Parasitiformes</taxon>
        <taxon>Ixodida</taxon>
        <taxon>Ixodoidea</taxon>
        <taxon>Ixodidae</taxon>
        <taxon>Rhipicephalinae</taxon>
        <taxon>Dermacentor</taxon>
    </lineage>
</organism>
<dbReference type="EMBL" id="CM023470">
    <property type="protein sequence ID" value="KAH7980192.1"/>
    <property type="molecule type" value="Genomic_DNA"/>
</dbReference>
<accession>A0ACB8E087</accession>
<reference evidence="1" key="1">
    <citation type="submission" date="2020-05" db="EMBL/GenBank/DDBJ databases">
        <title>Large-scale comparative analyses of tick genomes elucidate their genetic diversity and vector capacities.</title>
        <authorList>
            <person name="Jia N."/>
            <person name="Wang J."/>
            <person name="Shi W."/>
            <person name="Du L."/>
            <person name="Sun Y."/>
            <person name="Zhan W."/>
            <person name="Jiang J."/>
            <person name="Wang Q."/>
            <person name="Zhang B."/>
            <person name="Ji P."/>
            <person name="Sakyi L.B."/>
            <person name="Cui X."/>
            <person name="Yuan T."/>
            <person name="Jiang B."/>
            <person name="Yang W."/>
            <person name="Lam T.T.-Y."/>
            <person name="Chang Q."/>
            <person name="Ding S."/>
            <person name="Wang X."/>
            <person name="Zhu J."/>
            <person name="Ruan X."/>
            <person name="Zhao L."/>
            <person name="Wei J."/>
            <person name="Que T."/>
            <person name="Du C."/>
            <person name="Cheng J."/>
            <person name="Dai P."/>
            <person name="Han X."/>
            <person name="Huang E."/>
            <person name="Gao Y."/>
            <person name="Liu J."/>
            <person name="Shao H."/>
            <person name="Ye R."/>
            <person name="Li L."/>
            <person name="Wei W."/>
            <person name="Wang X."/>
            <person name="Wang C."/>
            <person name="Yang T."/>
            <person name="Huo Q."/>
            <person name="Li W."/>
            <person name="Guo W."/>
            <person name="Chen H."/>
            <person name="Zhou L."/>
            <person name="Ni X."/>
            <person name="Tian J."/>
            <person name="Zhou Y."/>
            <person name="Sheng Y."/>
            <person name="Liu T."/>
            <person name="Pan Y."/>
            <person name="Xia L."/>
            <person name="Li J."/>
            <person name="Zhao F."/>
            <person name="Cao W."/>
        </authorList>
    </citation>
    <scope>NUCLEOTIDE SEQUENCE</scope>
    <source>
        <strain evidence="1">Dsil-2018</strain>
    </source>
</reference>
<gene>
    <name evidence="1" type="ORF">HPB49_013711</name>
</gene>
<protein>
    <submittedName>
        <fullName evidence="1">Uncharacterized protein</fullName>
    </submittedName>
</protein>
<evidence type="ECO:0000313" key="2">
    <source>
        <dbReference type="Proteomes" id="UP000821865"/>
    </source>
</evidence>
<keyword evidence="2" id="KW-1185">Reference proteome</keyword>
<comment type="caution">
    <text evidence="1">The sequence shown here is derived from an EMBL/GenBank/DDBJ whole genome shotgun (WGS) entry which is preliminary data.</text>
</comment>